<dbReference type="Proteomes" id="UP000320209">
    <property type="component" value="Unassembled WGS sequence"/>
</dbReference>
<evidence type="ECO:0008006" key="3">
    <source>
        <dbReference type="Google" id="ProtNLM"/>
    </source>
</evidence>
<accession>A0A543A4Y0</accession>
<dbReference type="Gene3D" id="3.40.50.1110">
    <property type="entry name" value="SGNH hydrolase"/>
    <property type="match status" value="1"/>
</dbReference>
<evidence type="ECO:0000313" key="1">
    <source>
        <dbReference type="EMBL" id="TQL67663.1"/>
    </source>
</evidence>
<reference evidence="1 2" key="1">
    <citation type="submission" date="2019-06" db="EMBL/GenBank/DDBJ databases">
        <title>Sequencing the genomes of 1000 actinobacteria strains.</title>
        <authorList>
            <person name="Klenk H.-P."/>
        </authorList>
    </citation>
    <scope>NUCLEOTIDE SEQUENCE [LARGE SCALE GENOMIC DNA]</scope>
    <source>
        <strain evidence="1 2">DSM 25218</strain>
    </source>
</reference>
<dbReference type="InterPro" id="IPR036514">
    <property type="entry name" value="SGNH_hydro_sf"/>
</dbReference>
<dbReference type="OrthoDB" id="3615791at2"/>
<dbReference type="EMBL" id="VFOV01000001">
    <property type="protein sequence ID" value="TQL67663.1"/>
    <property type="molecule type" value="Genomic_DNA"/>
</dbReference>
<dbReference type="CDD" id="cd00229">
    <property type="entry name" value="SGNH_hydrolase"/>
    <property type="match status" value="1"/>
</dbReference>
<proteinExistence type="predicted"/>
<dbReference type="AlphaFoldDB" id="A0A543A4Y0"/>
<gene>
    <name evidence="1" type="ORF">FB381_1545</name>
</gene>
<protein>
    <recommendedName>
        <fullName evidence="3">Lysophospholipase L1-like esterase</fullName>
    </recommendedName>
</protein>
<keyword evidence="2" id="KW-1185">Reference proteome</keyword>
<dbReference type="SUPFAM" id="SSF52266">
    <property type="entry name" value="SGNH hydrolase"/>
    <property type="match status" value="1"/>
</dbReference>
<organism evidence="1 2">
    <name type="scientific">Nocardioides albertanoniae</name>
    <dbReference type="NCBI Taxonomy" id="1175486"/>
    <lineage>
        <taxon>Bacteria</taxon>
        <taxon>Bacillati</taxon>
        <taxon>Actinomycetota</taxon>
        <taxon>Actinomycetes</taxon>
        <taxon>Propionibacteriales</taxon>
        <taxon>Nocardioidaceae</taxon>
        <taxon>Nocardioides</taxon>
    </lineage>
</organism>
<sequence length="260" mass="27469">MNIENSSIIRPFALAITGFVALTLTACGTSSTTSADKGWRESEAAVEAGVSPVVLVGDSVAAGEAAPLTQAVAASGAKFVNATSTGGGNVTGPNAEAQWKKLPQTLAKAEGGVVVYQLTTYDWGNETVQREAYERLATETAAAGADLVLVSMPPIKPDSFYKPHMRELTSAAEVAREVAESADGAEFLDASEVWGTTYQRVRDGKVDRSKDGIHTCPQGAARFTDWLLEGLADLYPGFEPADPEEWAETGWTSDKSFRGC</sequence>
<name>A0A543A4Y0_9ACTN</name>
<comment type="caution">
    <text evidence="1">The sequence shown here is derived from an EMBL/GenBank/DDBJ whole genome shotgun (WGS) entry which is preliminary data.</text>
</comment>
<evidence type="ECO:0000313" key="2">
    <source>
        <dbReference type="Proteomes" id="UP000320209"/>
    </source>
</evidence>
<dbReference type="RefSeq" id="WP_141779733.1">
    <property type="nucleotide sequence ID" value="NZ_VFOV01000001.1"/>
</dbReference>